<protein>
    <recommendedName>
        <fullName evidence="4">DUF3467 domain-containing protein</fullName>
    </recommendedName>
</protein>
<reference evidence="2 3" key="1">
    <citation type="journal article" date="2016" name="Nat. Commun.">
        <title>Thousands of microbial genomes shed light on interconnected biogeochemical processes in an aquifer system.</title>
        <authorList>
            <person name="Anantharaman K."/>
            <person name="Brown C.T."/>
            <person name="Hug L.A."/>
            <person name="Sharon I."/>
            <person name="Castelle C.J."/>
            <person name="Probst A.J."/>
            <person name="Thomas B.C."/>
            <person name="Singh A."/>
            <person name="Wilkins M.J."/>
            <person name="Karaoz U."/>
            <person name="Brodie E.L."/>
            <person name="Williams K.H."/>
            <person name="Hubbard S.S."/>
            <person name="Banfield J.F."/>
        </authorList>
    </citation>
    <scope>NUCLEOTIDE SEQUENCE [LARGE SCALE GENOMIC DNA]</scope>
</reference>
<dbReference type="AlphaFoldDB" id="A0A1G2SYX0"/>
<dbReference type="EMBL" id="MHVI01000034">
    <property type="protein sequence ID" value="OHA90193.1"/>
    <property type="molecule type" value="Genomic_DNA"/>
</dbReference>
<dbReference type="Proteomes" id="UP000177746">
    <property type="component" value="Unassembled WGS sequence"/>
</dbReference>
<name>A0A1G2SYX0_9BACT</name>
<feature type="region of interest" description="Disordered" evidence="1">
    <location>
        <begin position="76"/>
        <end position="97"/>
    </location>
</feature>
<sequence length="97" mass="10889">MNSQPLVNQLTAAPKQFCDNVTGAHSEEVFLIAMFSGQTATVFTLTPAHMKKFSQWAKHQVEDYEKQYGEIKAEWNPNIPSPIQASDLKNPPKAEKN</sequence>
<organism evidence="2 3">
    <name type="scientific">Candidatus Zambryskibacteria bacterium RIFCSPHIGHO2_01_FULL_46_30</name>
    <dbReference type="NCBI Taxonomy" id="1802739"/>
    <lineage>
        <taxon>Bacteria</taxon>
        <taxon>Candidatus Zambryskiibacteriota</taxon>
    </lineage>
</organism>
<evidence type="ECO:0000256" key="1">
    <source>
        <dbReference type="SAM" id="MobiDB-lite"/>
    </source>
</evidence>
<evidence type="ECO:0008006" key="4">
    <source>
        <dbReference type="Google" id="ProtNLM"/>
    </source>
</evidence>
<comment type="caution">
    <text evidence="2">The sequence shown here is derived from an EMBL/GenBank/DDBJ whole genome shotgun (WGS) entry which is preliminary data.</text>
</comment>
<evidence type="ECO:0000313" key="2">
    <source>
        <dbReference type="EMBL" id="OHA90193.1"/>
    </source>
</evidence>
<evidence type="ECO:0000313" key="3">
    <source>
        <dbReference type="Proteomes" id="UP000177746"/>
    </source>
</evidence>
<accession>A0A1G2SYX0</accession>
<gene>
    <name evidence="2" type="ORF">A2665_01265</name>
</gene>
<proteinExistence type="predicted"/>